<sequence>MKNLFLTLLIMLVICPVAYSGNNRSSVKEEQTNTGATERKILIAYFSWTGKTKQMAENIAKHTGGTLFRIETVNTYPSEYTPHTEVAKAERDNGIRPELKMTVENLDQYDTIFVGCPVWWHTAPMAIWSFLESENYSFKGKTIIPFCTYGATYRDETLAKIVELTPDSKHLKGFGSTNGNADVEPWLKEIGLIINK</sequence>
<dbReference type="Proteomes" id="UP000574332">
    <property type="component" value="Unassembled WGS sequence"/>
</dbReference>
<comment type="caution">
    <text evidence="3">The sequence shown here is derived from an EMBL/GenBank/DDBJ whole genome shotgun (WGS) entry which is preliminary data.</text>
</comment>
<proteinExistence type="predicted"/>
<organism evidence="3 4">
    <name type="scientific">Macellibacteroides fermentans</name>
    <dbReference type="NCBI Taxonomy" id="879969"/>
    <lineage>
        <taxon>Bacteria</taxon>
        <taxon>Pseudomonadati</taxon>
        <taxon>Bacteroidota</taxon>
        <taxon>Bacteroidia</taxon>
        <taxon>Bacteroidales</taxon>
        <taxon>Porphyromonadaceae</taxon>
        <taxon>Macellibacteroides</taxon>
    </lineage>
</organism>
<feature type="chain" id="PRO_5034046796" evidence="1">
    <location>
        <begin position="21"/>
        <end position="196"/>
    </location>
</feature>
<gene>
    <name evidence="3" type="ORF">F5613_000196</name>
</gene>
<feature type="domain" description="Flavodoxin-like" evidence="2">
    <location>
        <begin position="41"/>
        <end position="196"/>
    </location>
</feature>
<dbReference type="PROSITE" id="PS50902">
    <property type="entry name" value="FLAVODOXIN_LIKE"/>
    <property type="match status" value="1"/>
</dbReference>
<evidence type="ECO:0000313" key="4">
    <source>
        <dbReference type="Proteomes" id="UP000574332"/>
    </source>
</evidence>
<name>A0A8E1ZWW3_9PORP</name>
<evidence type="ECO:0000259" key="2">
    <source>
        <dbReference type="PROSITE" id="PS50902"/>
    </source>
</evidence>
<protein>
    <submittedName>
        <fullName evidence="3">Flavodoxin</fullName>
    </submittedName>
</protein>
<keyword evidence="4" id="KW-1185">Reference proteome</keyword>
<dbReference type="InterPro" id="IPR008254">
    <property type="entry name" value="Flavodoxin/NO_synth"/>
</dbReference>
<accession>A0A8E1ZWW3</accession>
<dbReference type="EMBL" id="JACCCY010000001">
    <property type="protein sequence ID" value="NYI48151.1"/>
    <property type="molecule type" value="Genomic_DNA"/>
</dbReference>
<dbReference type="InterPro" id="IPR029039">
    <property type="entry name" value="Flavoprotein-like_sf"/>
</dbReference>
<keyword evidence="1" id="KW-0732">Signal</keyword>
<dbReference type="Pfam" id="PF12682">
    <property type="entry name" value="Flavodoxin_4"/>
    <property type="match status" value="1"/>
</dbReference>
<dbReference type="PANTHER" id="PTHR39201:SF1">
    <property type="entry name" value="FLAVODOXIN-LIKE DOMAIN-CONTAINING PROTEIN"/>
    <property type="match status" value="1"/>
</dbReference>
<dbReference type="SUPFAM" id="SSF52218">
    <property type="entry name" value="Flavoproteins"/>
    <property type="match status" value="1"/>
</dbReference>
<dbReference type="GO" id="GO:0010181">
    <property type="term" value="F:FMN binding"/>
    <property type="evidence" value="ECO:0007669"/>
    <property type="project" value="InterPro"/>
</dbReference>
<dbReference type="AlphaFoldDB" id="A0A8E1ZWW3"/>
<reference evidence="3 4" key="1">
    <citation type="submission" date="2020-07" db="EMBL/GenBank/DDBJ databases">
        <title>Genomic Encyclopedia of Type Strains, Phase IV (KMG-IV): sequencing the most valuable type-strain genomes for metagenomic binning, comparative biology and taxonomic classification.</title>
        <authorList>
            <person name="Goeker M."/>
        </authorList>
    </citation>
    <scope>NUCLEOTIDE SEQUENCE [LARGE SCALE GENOMIC DNA]</scope>
    <source>
        <strain evidence="3 4">DSM 23697</strain>
    </source>
</reference>
<evidence type="ECO:0000256" key="1">
    <source>
        <dbReference type="SAM" id="SignalP"/>
    </source>
</evidence>
<dbReference type="PANTHER" id="PTHR39201">
    <property type="entry name" value="EXPORTED PROTEIN-RELATED"/>
    <property type="match status" value="1"/>
</dbReference>
<evidence type="ECO:0000313" key="3">
    <source>
        <dbReference type="EMBL" id="NYI48151.1"/>
    </source>
</evidence>
<feature type="signal peptide" evidence="1">
    <location>
        <begin position="1"/>
        <end position="20"/>
    </location>
</feature>
<dbReference type="RefSeq" id="WP_179398331.1">
    <property type="nucleotide sequence ID" value="NZ_JACCCY010000001.1"/>
</dbReference>
<dbReference type="Gene3D" id="3.40.50.360">
    <property type="match status" value="1"/>
</dbReference>